<feature type="binding site" evidence="2">
    <location>
        <position position="102"/>
    </location>
    <ligand>
        <name>Cu cation</name>
        <dbReference type="ChEBI" id="CHEBI:23378"/>
    </ligand>
</feature>
<name>A0A1H6I4Q9_9EURY</name>
<feature type="binding site" evidence="2">
    <location>
        <position position="98"/>
    </location>
    <ligand>
        <name>Cu cation</name>
        <dbReference type="ChEBI" id="CHEBI:23378"/>
    </ligand>
</feature>
<evidence type="ECO:0000313" key="4">
    <source>
        <dbReference type="EMBL" id="SEH41378.1"/>
    </source>
</evidence>
<dbReference type="CDD" id="cd02968">
    <property type="entry name" value="SCO"/>
    <property type="match status" value="1"/>
</dbReference>
<feature type="disulfide bond" description="Redox-active" evidence="3">
    <location>
        <begin position="98"/>
        <end position="102"/>
    </location>
</feature>
<keyword evidence="2" id="KW-0479">Metal-binding</keyword>
<gene>
    <name evidence="4" type="ORF">SAMN05192561_101773</name>
</gene>
<keyword evidence="5" id="KW-1185">Reference proteome</keyword>
<evidence type="ECO:0000256" key="1">
    <source>
        <dbReference type="ARBA" id="ARBA00010996"/>
    </source>
</evidence>
<comment type="similarity">
    <text evidence="1">Belongs to the SCO1/2 family.</text>
</comment>
<dbReference type="Pfam" id="PF02630">
    <property type="entry name" value="SCO1-SenC"/>
    <property type="match status" value="1"/>
</dbReference>
<dbReference type="InterPro" id="IPR003782">
    <property type="entry name" value="SCO1/SenC"/>
</dbReference>
<keyword evidence="3" id="KW-1015">Disulfide bond</keyword>
<evidence type="ECO:0000256" key="2">
    <source>
        <dbReference type="PIRSR" id="PIRSR603782-1"/>
    </source>
</evidence>
<evidence type="ECO:0000256" key="3">
    <source>
        <dbReference type="PIRSR" id="PIRSR603782-2"/>
    </source>
</evidence>
<accession>A0A1H6I4Q9</accession>
<dbReference type="AlphaFoldDB" id="A0A1H6I4Q9"/>
<organism evidence="4 5">
    <name type="scientific">Halopenitus malekzadehii</name>
    <dbReference type="NCBI Taxonomy" id="1267564"/>
    <lineage>
        <taxon>Archaea</taxon>
        <taxon>Methanobacteriati</taxon>
        <taxon>Methanobacteriota</taxon>
        <taxon>Stenosarchaea group</taxon>
        <taxon>Halobacteria</taxon>
        <taxon>Halobacteriales</taxon>
        <taxon>Haloferacaceae</taxon>
        <taxon>Halopenitus</taxon>
    </lineage>
</organism>
<feature type="binding site" evidence="2">
    <location>
        <position position="197"/>
    </location>
    <ligand>
        <name>Cu cation</name>
        <dbReference type="ChEBI" id="CHEBI:23378"/>
    </ligand>
</feature>
<keyword evidence="2" id="KW-0186">Copper</keyword>
<dbReference type="Proteomes" id="UP000199215">
    <property type="component" value="Unassembled WGS sequence"/>
</dbReference>
<dbReference type="InterPro" id="IPR036249">
    <property type="entry name" value="Thioredoxin-like_sf"/>
</dbReference>
<reference evidence="4 5" key="1">
    <citation type="submission" date="2016-10" db="EMBL/GenBank/DDBJ databases">
        <authorList>
            <person name="de Groot N.N."/>
        </authorList>
    </citation>
    <scope>NUCLEOTIDE SEQUENCE [LARGE SCALE GENOMIC DNA]</scope>
    <source>
        <strain evidence="4 5">IBRC-M10418</strain>
    </source>
</reference>
<protein>
    <submittedName>
        <fullName evidence="4">Protein SCO1/2</fullName>
    </submittedName>
</protein>
<dbReference type="EMBL" id="FNWU01000001">
    <property type="protein sequence ID" value="SEH41378.1"/>
    <property type="molecule type" value="Genomic_DNA"/>
</dbReference>
<dbReference type="SUPFAM" id="SSF52833">
    <property type="entry name" value="Thioredoxin-like"/>
    <property type="match status" value="1"/>
</dbReference>
<proteinExistence type="inferred from homology"/>
<evidence type="ECO:0000313" key="5">
    <source>
        <dbReference type="Proteomes" id="UP000199215"/>
    </source>
</evidence>
<dbReference type="Gene3D" id="3.40.30.10">
    <property type="entry name" value="Glutaredoxin"/>
    <property type="match status" value="1"/>
</dbReference>
<dbReference type="GO" id="GO:0046872">
    <property type="term" value="F:metal ion binding"/>
    <property type="evidence" value="ECO:0007669"/>
    <property type="project" value="UniProtKB-KW"/>
</dbReference>
<sequence length="238" mass="25571">MAGVGVGITMRRRALLCGIGGGTAIAMAGCLSAVRDETPANVVLDPQSDQRADSADLAYPAYGEPLPAVELPDPLTDTRIDTGDLDRTAVVTAFFATCPAECGVLLRRLADVQTMVDDRGLTPSVVFLPITFDPERDDADALRDHARMVDADLDAGNWHYLRPESPAAAERVVEDRLGIGFERDTTSDRVSGYDFTHAVVTLLVNPDGIVERAYRGEAIDRDRVADDVEAVVVGTERS</sequence>
<dbReference type="STRING" id="1267564.SAMN05192561_101773"/>